<dbReference type="Proteomes" id="UP001212498">
    <property type="component" value="Unassembled WGS sequence"/>
</dbReference>
<feature type="domain" description="AB hydrolase-1" evidence="1">
    <location>
        <begin position="24"/>
        <end position="129"/>
    </location>
</feature>
<dbReference type="RefSeq" id="WP_271277286.1">
    <property type="nucleotide sequence ID" value="NZ_BAABFD010000012.1"/>
</dbReference>
<dbReference type="InterPro" id="IPR029058">
    <property type="entry name" value="AB_hydrolase_fold"/>
</dbReference>
<proteinExistence type="predicted"/>
<dbReference type="InterPro" id="IPR000073">
    <property type="entry name" value="AB_hydrolase_1"/>
</dbReference>
<keyword evidence="2" id="KW-0378">Hydrolase</keyword>
<gene>
    <name evidence="2" type="ORF">OUY24_19615</name>
</gene>
<protein>
    <submittedName>
        <fullName evidence="2">Alpha/beta hydrolase</fullName>
    </submittedName>
</protein>
<dbReference type="Pfam" id="PF00561">
    <property type="entry name" value="Abhydrolase_1"/>
    <property type="match status" value="1"/>
</dbReference>
<name>A0ABT4SZZ2_9ACTN</name>
<dbReference type="PANTHER" id="PTHR43433">
    <property type="entry name" value="HYDROLASE, ALPHA/BETA FOLD FAMILY PROTEIN"/>
    <property type="match status" value="1"/>
</dbReference>
<organism evidence="2 3">
    <name type="scientific">Nonomuraea ferruginea</name>
    <dbReference type="NCBI Taxonomy" id="46174"/>
    <lineage>
        <taxon>Bacteria</taxon>
        <taxon>Bacillati</taxon>
        <taxon>Actinomycetota</taxon>
        <taxon>Actinomycetes</taxon>
        <taxon>Streptosporangiales</taxon>
        <taxon>Streptosporangiaceae</taxon>
        <taxon>Nonomuraea</taxon>
    </lineage>
</organism>
<dbReference type="InterPro" id="IPR050471">
    <property type="entry name" value="AB_hydrolase"/>
</dbReference>
<evidence type="ECO:0000313" key="2">
    <source>
        <dbReference type="EMBL" id="MDA0642842.1"/>
    </source>
</evidence>
<keyword evidence="3" id="KW-1185">Reference proteome</keyword>
<dbReference type="GO" id="GO:0016787">
    <property type="term" value="F:hydrolase activity"/>
    <property type="evidence" value="ECO:0007669"/>
    <property type="project" value="UniProtKB-KW"/>
</dbReference>
<dbReference type="SUPFAM" id="SSF53474">
    <property type="entry name" value="alpha/beta-Hydrolases"/>
    <property type="match status" value="1"/>
</dbReference>
<dbReference type="EMBL" id="JAPNUD010000052">
    <property type="protein sequence ID" value="MDA0642842.1"/>
    <property type="molecule type" value="Genomic_DNA"/>
</dbReference>
<sequence length="302" mass="32632">MTENLINVDGVELWTEEFGDPDHPPVLLVMGSMSQGVLWPEEFVGRLVAGGRRVIRYDHRDTGRSGTVDFDANPYTWLDIKDDVLRVLDAYGLESAHLVGHSAGGLLGQLVAVERPERVRTLTVIGSSPLGGHEGEVLMRALTGQPQPEGSLPPPTPEFTAFYTEAIQSPPPATRGEQIDRMIAEARVLNGTALPFDEDAERRLAERVFERARDLAAVVNHRRAAAANPGFEPEGVLGRVEAPTLVIEGTHEPAKPGHGALIAAAIPGAELLMVRDMGHMLPAQVRDEVADAILRHTAEPTA</sequence>
<evidence type="ECO:0000259" key="1">
    <source>
        <dbReference type="Pfam" id="PF00561"/>
    </source>
</evidence>
<comment type="caution">
    <text evidence="2">The sequence shown here is derived from an EMBL/GenBank/DDBJ whole genome shotgun (WGS) entry which is preliminary data.</text>
</comment>
<reference evidence="2 3" key="1">
    <citation type="submission" date="2022-11" db="EMBL/GenBank/DDBJ databases">
        <title>Nonomuraea corallina sp. nov., a new species of the genus Nonomuraea isolated from sea side sediment in Thai sea.</title>
        <authorList>
            <person name="Ngamcharungchit C."/>
            <person name="Matsumoto A."/>
            <person name="Suriyachadkun C."/>
            <person name="Panbangred W."/>
            <person name="Inahashi Y."/>
            <person name="Intra B."/>
        </authorList>
    </citation>
    <scope>NUCLEOTIDE SEQUENCE [LARGE SCALE GENOMIC DNA]</scope>
    <source>
        <strain evidence="2 3">DSM 43553</strain>
    </source>
</reference>
<dbReference type="PANTHER" id="PTHR43433:SF5">
    <property type="entry name" value="AB HYDROLASE-1 DOMAIN-CONTAINING PROTEIN"/>
    <property type="match status" value="1"/>
</dbReference>
<dbReference type="Gene3D" id="3.40.50.1820">
    <property type="entry name" value="alpha/beta hydrolase"/>
    <property type="match status" value="1"/>
</dbReference>
<evidence type="ECO:0000313" key="3">
    <source>
        <dbReference type="Proteomes" id="UP001212498"/>
    </source>
</evidence>
<accession>A0ABT4SZZ2</accession>